<name>A0ABR2JJJ4_9PEZI</name>
<keyword evidence="3" id="KW-1185">Reference proteome</keyword>
<gene>
    <name evidence="2" type="ORF">PGQ11_002622</name>
</gene>
<evidence type="ECO:0000256" key="1">
    <source>
        <dbReference type="SAM" id="MobiDB-lite"/>
    </source>
</evidence>
<evidence type="ECO:0000313" key="2">
    <source>
        <dbReference type="EMBL" id="KAK8877676.1"/>
    </source>
</evidence>
<accession>A0ABR2JJJ4</accession>
<dbReference type="EMBL" id="JAPCWZ010000002">
    <property type="protein sequence ID" value="KAK8877676.1"/>
    <property type="molecule type" value="Genomic_DNA"/>
</dbReference>
<comment type="caution">
    <text evidence="2">The sequence shown here is derived from an EMBL/GenBank/DDBJ whole genome shotgun (WGS) entry which is preliminary data.</text>
</comment>
<feature type="compositionally biased region" description="Basic and acidic residues" evidence="1">
    <location>
        <begin position="65"/>
        <end position="76"/>
    </location>
</feature>
<evidence type="ECO:0000313" key="3">
    <source>
        <dbReference type="Proteomes" id="UP001390339"/>
    </source>
</evidence>
<feature type="compositionally biased region" description="Basic and acidic residues" evidence="1">
    <location>
        <begin position="44"/>
        <end position="56"/>
    </location>
</feature>
<feature type="region of interest" description="Disordered" evidence="1">
    <location>
        <begin position="44"/>
        <end position="115"/>
    </location>
</feature>
<protein>
    <submittedName>
        <fullName evidence="2">Uncharacterized protein</fullName>
    </submittedName>
</protein>
<sequence>MMATRFSALRGAIRAPSSALVRAQRPTAARVCCYYSTEHHYTGDTGEHHAHQDGMPKPRNFAAEIGDKMSPKHKQEPYVSSHPGQEDAHGKSSGKQWDSLEHELQDNEWDNIGNL</sequence>
<reference evidence="2 3" key="1">
    <citation type="journal article" date="2024" name="IMA Fungus">
        <title>Apiospora arundinis, a panoply of carbohydrate-active enzymes and secondary metabolites.</title>
        <authorList>
            <person name="Sorensen T."/>
            <person name="Petersen C."/>
            <person name="Muurmann A.T."/>
            <person name="Christiansen J.V."/>
            <person name="Brundto M.L."/>
            <person name="Overgaard C.K."/>
            <person name="Boysen A.T."/>
            <person name="Wollenberg R.D."/>
            <person name="Larsen T.O."/>
            <person name="Sorensen J.L."/>
            <person name="Nielsen K.L."/>
            <person name="Sondergaard T.E."/>
        </authorList>
    </citation>
    <scope>NUCLEOTIDE SEQUENCE [LARGE SCALE GENOMIC DNA]</scope>
    <source>
        <strain evidence="2 3">AAU 773</strain>
    </source>
</reference>
<proteinExistence type="predicted"/>
<organism evidence="2 3">
    <name type="scientific">Apiospora arundinis</name>
    <dbReference type="NCBI Taxonomy" id="335852"/>
    <lineage>
        <taxon>Eukaryota</taxon>
        <taxon>Fungi</taxon>
        <taxon>Dikarya</taxon>
        <taxon>Ascomycota</taxon>
        <taxon>Pezizomycotina</taxon>
        <taxon>Sordariomycetes</taxon>
        <taxon>Xylariomycetidae</taxon>
        <taxon>Amphisphaeriales</taxon>
        <taxon>Apiosporaceae</taxon>
        <taxon>Apiospora</taxon>
    </lineage>
</organism>
<dbReference type="Proteomes" id="UP001390339">
    <property type="component" value="Unassembled WGS sequence"/>
</dbReference>